<dbReference type="NCBIfam" id="TIGR00756">
    <property type="entry name" value="PPR"/>
    <property type="match status" value="13"/>
</dbReference>
<comment type="similarity">
    <text evidence="1">Belongs to the PPR family. P subfamily.</text>
</comment>
<dbReference type="OrthoDB" id="185373at2759"/>
<dbReference type="Gene3D" id="1.25.40.10">
    <property type="entry name" value="Tetratricopeptide repeat domain"/>
    <property type="match status" value="6"/>
</dbReference>
<feature type="compositionally biased region" description="Polar residues" evidence="4">
    <location>
        <begin position="40"/>
        <end position="52"/>
    </location>
</feature>
<evidence type="ECO:0000256" key="1">
    <source>
        <dbReference type="ARBA" id="ARBA00007626"/>
    </source>
</evidence>
<dbReference type="KEGG" id="sind:105173046"/>
<reference evidence="5" key="1">
    <citation type="submission" date="2024-10" db="UniProtKB">
        <authorList>
            <consortium name="RefSeq"/>
        </authorList>
    </citation>
    <scope>NUCLEOTIDE SEQUENCE [LARGE SCALE GENOMIC DNA]</scope>
    <source>
        <strain evidence="5">cv. Zhongzhi No. 13</strain>
    </source>
</reference>
<feature type="repeat" description="PPR" evidence="3">
    <location>
        <begin position="673"/>
        <end position="707"/>
    </location>
</feature>
<dbReference type="Pfam" id="PF01535">
    <property type="entry name" value="PPR"/>
    <property type="match status" value="1"/>
</dbReference>
<feature type="repeat" description="PPR" evidence="3">
    <location>
        <begin position="497"/>
        <end position="531"/>
    </location>
</feature>
<feature type="repeat" description="PPR" evidence="3">
    <location>
        <begin position="427"/>
        <end position="461"/>
    </location>
</feature>
<feature type="repeat" description="PPR" evidence="3">
    <location>
        <begin position="602"/>
        <end position="636"/>
    </location>
</feature>
<evidence type="ECO:0000313" key="6">
    <source>
        <dbReference type="RefSeq" id="XP_011092997.1"/>
    </source>
</evidence>
<dbReference type="PANTHER" id="PTHR47934">
    <property type="entry name" value="PENTATRICOPEPTIDE REPEAT-CONTAINING PROTEIN PET309, MITOCHONDRIAL"/>
    <property type="match status" value="1"/>
</dbReference>
<feature type="repeat" description="PPR" evidence="3">
    <location>
        <begin position="284"/>
        <end position="318"/>
    </location>
</feature>
<sequence length="742" mass="83391">MRLPLKPFQLHHSGVTTLRRLSLVAHSSPPLPDPSSPISKTLSLLQSSDPSTWPSNPSLRSLLSSLTPPAVLKVTRQLPNYQDALHFFNHLKASSDLSDSIPLAFQAVLEHAMRENPGSPGKLYELFQLSKDQSTPLSVNAATLLIKCFAQAQMLDEMILVFDAIDEELIHTDVVNLVIAGLLKWGRLDDALKLLDEMFERDSCYPPNSNTVGILFSSILNRNWSGRSVTDEEIHNLVSRFGEHGVSPEPYWLTQIIMRFCRKGECDKAWTLLHEGMNLGSDVEVASCNALLTGLGQHRDFARINLLMKEMKEKGIKPDVVTYGIMIKNLCNFRRLDEALEVLEKMRDGELGVEPDVFIYNTLIDGLCKVGRQEEGLKLIERMRFDSKCEPNTITYNCLIDGFCKAGEIEKGRELFEQMSNEGVKSNVITLNVLLNGMCKHGRVSSAMEFFGSMRGKGVKGNGVTYTILISAFCNANNIDKAMKLFDEMQKNGCSRDAVVYYSLISGLNQAGRMDDATFIVSKMKEAGFGLDIVCYNMLISGFCRKNKLDKAYEMLKDMEKAGMKPDRVTYNTLLSYFCRSGNFTQAHRVMKKMIDDGLTPTVVTYGALIQAYCSNDNINAAMKIFRDMNSSSRVRPNTVIYNMLIDSLCKNDEVEVALSLMDDMKDKGVRPNTTTYNALFKGLQQRNWFEKVLEFMDQMTEQACNPDYVTMEILTEWLSAVGETEKLRKFVQGYQVSASIA</sequence>
<keyword evidence="2" id="KW-0677">Repeat</keyword>
<evidence type="ECO:0000256" key="3">
    <source>
        <dbReference type="PROSITE-ProRule" id="PRU00708"/>
    </source>
</evidence>
<dbReference type="GO" id="GO:0005739">
    <property type="term" value="C:mitochondrion"/>
    <property type="evidence" value="ECO:0007669"/>
    <property type="project" value="TreeGrafter"/>
</dbReference>
<dbReference type="Gramene" id="SIN_1014112.t">
    <property type="protein sequence ID" value="SIN_1014112.t.cds1"/>
    <property type="gene ID" value="SIN_1014112"/>
</dbReference>
<feature type="repeat" description="PPR" evidence="3">
    <location>
        <begin position="567"/>
        <end position="601"/>
    </location>
</feature>
<dbReference type="InterPro" id="IPR002885">
    <property type="entry name" value="PPR_rpt"/>
</dbReference>
<keyword evidence="5" id="KW-1185">Reference proteome</keyword>
<accession>A0A6I9UFI9</accession>
<dbReference type="GO" id="GO:0007005">
    <property type="term" value="P:mitochondrion organization"/>
    <property type="evidence" value="ECO:0007669"/>
    <property type="project" value="TreeGrafter"/>
</dbReference>
<protein>
    <submittedName>
        <fullName evidence="6">Pentatricopeptide repeat-containing protein At3g61520, mitochondrial</fullName>
    </submittedName>
</protein>
<dbReference type="GO" id="GO:0003729">
    <property type="term" value="F:mRNA binding"/>
    <property type="evidence" value="ECO:0007669"/>
    <property type="project" value="TreeGrafter"/>
</dbReference>
<dbReference type="GO" id="GO:0006396">
    <property type="term" value="P:RNA processing"/>
    <property type="evidence" value="ECO:0007669"/>
    <property type="project" value="TreeGrafter"/>
</dbReference>
<dbReference type="GeneID" id="105173046"/>
<gene>
    <name evidence="6" type="primary">LOC105173046</name>
</gene>
<feature type="region of interest" description="Disordered" evidence="4">
    <location>
        <begin position="27"/>
        <end position="52"/>
    </location>
</feature>
<feature type="repeat" description="PPR" evidence="3">
    <location>
        <begin position="392"/>
        <end position="426"/>
    </location>
</feature>
<dbReference type="AlphaFoldDB" id="A0A6I9UFI9"/>
<feature type="repeat" description="PPR" evidence="3">
    <location>
        <begin position="638"/>
        <end position="672"/>
    </location>
</feature>
<evidence type="ECO:0000256" key="2">
    <source>
        <dbReference type="ARBA" id="ARBA00022737"/>
    </source>
</evidence>
<dbReference type="InterPro" id="IPR051114">
    <property type="entry name" value="Mito_RNA_Proc_CCM1"/>
</dbReference>
<feature type="repeat" description="PPR" evidence="3">
    <location>
        <begin position="532"/>
        <end position="566"/>
    </location>
</feature>
<organism evidence="5 6">
    <name type="scientific">Sesamum indicum</name>
    <name type="common">Oriental sesame</name>
    <name type="synonym">Sesamum orientale</name>
    <dbReference type="NCBI Taxonomy" id="4182"/>
    <lineage>
        <taxon>Eukaryota</taxon>
        <taxon>Viridiplantae</taxon>
        <taxon>Streptophyta</taxon>
        <taxon>Embryophyta</taxon>
        <taxon>Tracheophyta</taxon>
        <taxon>Spermatophyta</taxon>
        <taxon>Magnoliopsida</taxon>
        <taxon>eudicotyledons</taxon>
        <taxon>Gunneridae</taxon>
        <taxon>Pentapetalae</taxon>
        <taxon>asterids</taxon>
        <taxon>lamiids</taxon>
        <taxon>Lamiales</taxon>
        <taxon>Pedaliaceae</taxon>
        <taxon>Sesamum</taxon>
    </lineage>
</organism>
<dbReference type="RefSeq" id="XP_011092997.1">
    <property type="nucleotide sequence ID" value="XM_011094695.2"/>
</dbReference>
<dbReference type="Proteomes" id="UP000504604">
    <property type="component" value="Linkage group LG1"/>
</dbReference>
<dbReference type="PROSITE" id="PS51375">
    <property type="entry name" value="PPR"/>
    <property type="match status" value="12"/>
</dbReference>
<reference evidence="6" key="2">
    <citation type="submission" date="2025-08" db="UniProtKB">
        <authorList>
            <consortium name="RefSeq"/>
        </authorList>
    </citation>
    <scope>IDENTIFICATION</scope>
</reference>
<dbReference type="SUPFAM" id="SSF81901">
    <property type="entry name" value="HCP-like"/>
    <property type="match status" value="1"/>
</dbReference>
<feature type="repeat" description="PPR" evidence="3">
    <location>
        <begin position="356"/>
        <end position="386"/>
    </location>
</feature>
<dbReference type="Pfam" id="PF13041">
    <property type="entry name" value="PPR_2"/>
    <property type="match status" value="5"/>
</dbReference>
<dbReference type="InterPro" id="IPR011990">
    <property type="entry name" value="TPR-like_helical_dom_sf"/>
</dbReference>
<feature type="repeat" description="PPR" evidence="3">
    <location>
        <begin position="462"/>
        <end position="496"/>
    </location>
</feature>
<feature type="repeat" description="PPR" evidence="3">
    <location>
        <begin position="319"/>
        <end position="353"/>
    </location>
</feature>
<dbReference type="InParanoid" id="A0A6I9UFI9"/>
<evidence type="ECO:0000313" key="5">
    <source>
        <dbReference type="Proteomes" id="UP000504604"/>
    </source>
</evidence>
<name>A0A6I9UFI9_SESIN</name>
<dbReference type="Pfam" id="PF12854">
    <property type="entry name" value="PPR_1"/>
    <property type="match status" value="2"/>
</dbReference>
<evidence type="ECO:0000256" key="4">
    <source>
        <dbReference type="SAM" id="MobiDB-lite"/>
    </source>
</evidence>
<proteinExistence type="inferred from homology"/>
<dbReference type="PANTHER" id="PTHR47934:SF6">
    <property type="entry name" value="MITOCHONDRIAL GROUP I INTRON SPLICING FACTOR CCM1-RELATED"/>
    <property type="match status" value="1"/>
</dbReference>